<name>A0A4Y6V8V7_9PROT</name>
<feature type="signal peptide" evidence="2">
    <location>
        <begin position="1"/>
        <end position="25"/>
    </location>
</feature>
<dbReference type="Gene3D" id="1.25.40.10">
    <property type="entry name" value="Tetratricopeptide repeat domain"/>
    <property type="match status" value="1"/>
</dbReference>
<dbReference type="KEGG" id="ntn:D5366_02465"/>
<dbReference type="OrthoDB" id="7281831at2"/>
<reference evidence="3 4" key="1">
    <citation type="submission" date="2018-09" db="EMBL/GenBank/DDBJ databases">
        <title>The complete genome sequence of Neokomagataea tanensis NBRC 106556(T).</title>
        <authorList>
            <person name="Chua K.-O."/>
            <person name="See-Too W.-S."/>
            <person name="Hong K.-W."/>
            <person name="Yin W.-F."/>
            <person name="Chan K.-G."/>
        </authorList>
    </citation>
    <scope>NUCLEOTIDE SEQUENCE [LARGE SCALE GENOMIC DNA]</scope>
    <source>
        <strain evidence="4">AH13 \ NBRC 106556</strain>
    </source>
</reference>
<keyword evidence="2" id="KW-0732">Signal</keyword>
<gene>
    <name evidence="3" type="ORF">D5366_02465</name>
</gene>
<keyword evidence="1" id="KW-0175">Coiled coil</keyword>
<evidence type="ECO:0000256" key="2">
    <source>
        <dbReference type="SAM" id="SignalP"/>
    </source>
</evidence>
<dbReference type="RefSeq" id="WP_141492144.1">
    <property type="nucleotide sequence ID" value="NZ_CP032485.1"/>
</dbReference>
<dbReference type="EMBL" id="CP032485">
    <property type="protein sequence ID" value="QDH25784.1"/>
    <property type="molecule type" value="Genomic_DNA"/>
</dbReference>
<proteinExistence type="predicted"/>
<protein>
    <recommendedName>
        <fullName evidence="5">Cell division coordinator CpoB</fullName>
    </recommendedName>
</protein>
<keyword evidence="4" id="KW-1185">Reference proteome</keyword>
<dbReference type="InterPro" id="IPR011990">
    <property type="entry name" value="TPR-like_helical_dom_sf"/>
</dbReference>
<feature type="coiled-coil region" evidence="1">
    <location>
        <begin position="84"/>
        <end position="118"/>
    </location>
</feature>
<evidence type="ECO:0000256" key="1">
    <source>
        <dbReference type="SAM" id="Coils"/>
    </source>
</evidence>
<accession>A0A4Y6V8V7</accession>
<evidence type="ECO:0000313" key="4">
    <source>
        <dbReference type="Proteomes" id="UP000317214"/>
    </source>
</evidence>
<organism evidence="3 4">
    <name type="scientific">Neokomagataea tanensis</name>
    <dbReference type="NCBI Taxonomy" id="661191"/>
    <lineage>
        <taxon>Bacteria</taxon>
        <taxon>Pseudomonadati</taxon>
        <taxon>Pseudomonadota</taxon>
        <taxon>Alphaproteobacteria</taxon>
        <taxon>Acetobacterales</taxon>
        <taxon>Acetobacteraceae</taxon>
        <taxon>Neokomagataea</taxon>
    </lineage>
</organism>
<feature type="chain" id="PRO_5021486781" description="Cell division coordinator CpoB" evidence="2">
    <location>
        <begin position="26"/>
        <end position="300"/>
    </location>
</feature>
<sequence>MVKLFSWRSLLLGGVLLCASPLAVAQDAPDAGDAISSREGIALQNQLAAIRQQLTQLQNTPSLAAPSATGSAPSIAGGANGDLTAQLLQRVSALEEQNRQMRGELDQLSNTLQTTQANLSKQISDMQFAAQNGGSGAASSAAAGSLGAAAGAAAATPAAKDDATAAPADTAPKTALEALHQGNAALHAGRYADAESDARFAVKTAKSVPGRMDAQFLLAQSLAGQKQYRESAVAYYDAYGKAPKSAKAQDSLLGVAASLLALGDKPSACQALDKLKAEFPSPEARVKAAETTFRTRAACH</sequence>
<evidence type="ECO:0008006" key="5">
    <source>
        <dbReference type="Google" id="ProtNLM"/>
    </source>
</evidence>
<dbReference type="Proteomes" id="UP000317214">
    <property type="component" value="Chromosome"/>
</dbReference>
<dbReference type="AlphaFoldDB" id="A0A4Y6V8V7"/>
<evidence type="ECO:0000313" key="3">
    <source>
        <dbReference type="EMBL" id="QDH25784.1"/>
    </source>
</evidence>
<dbReference type="SUPFAM" id="SSF48452">
    <property type="entry name" value="TPR-like"/>
    <property type="match status" value="1"/>
</dbReference>